<dbReference type="EMBL" id="JAQIBD010000001">
    <property type="protein sequence ID" value="MDM5270915.1"/>
    <property type="molecule type" value="Genomic_DNA"/>
</dbReference>
<keyword evidence="1" id="KW-0805">Transcription regulation</keyword>
<evidence type="ECO:0000256" key="1">
    <source>
        <dbReference type="ARBA" id="ARBA00023015"/>
    </source>
</evidence>
<dbReference type="PROSITE" id="PS50995">
    <property type="entry name" value="HTH_MARR_2"/>
    <property type="match status" value="1"/>
</dbReference>
<name>A0ABT7QVP7_9BACT</name>
<organism evidence="5 6">
    <name type="scientific">Sulfurovum zhangzhouensis</name>
    <dbReference type="NCBI Taxonomy" id="3019067"/>
    <lineage>
        <taxon>Bacteria</taxon>
        <taxon>Pseudomonadati</taxon>
        <taxon>Campylobacterota</taxon>
        <taxon>Epsilonproteobacteria</taxon>
        <taxon>Campylobacterales</taxon>
        <taxon>Sulfurovaceae</taxon>
        <taxon>Sulfurovum</taxon>
    </lineage>
</organism>
<evidence type="ECO:0000256" key="3">
    <source>
        <dbReference type="ARBA" id="ARBA00023163"/>
    </source>
</evidence>
<dbReference type="InterPro" id="IPR023187">
    <property type="entry name" value="Tscrpt_reg_MarR-type_CS"/>
</dbReference>
<dbReference type="InterPro" id="IPR000835">
    <property type="entry name" value="HTH_MarR-typ"/>
</dbReference>
<dbReference type="SUPFAM" id="SSF46785">
    <property type="entry name" value="Winged helix' DNA-binding domain"/>
    <property type="match status" value="1"/>
</dbReference>
<sequence length="147" mass="16790">MKFDMDRSLGFVLNRTAIASKNSFNQMIKNYGISPEQWSVIFRVVEQNGISQKELAYSTYKDQGNLTRMIDKLIQKGYINREADTDDRRAIKLFSTDKSVALVEEVIPMSSAHNANMTNGLSEEETTTLLELLNKVYENIQKDENGK</sequence>
<proteinExistence type="predicted"/>
<evidence type="ECO:0000313" key="5">
    <source>
        <dbReference type="EMBL" id="MDM5270915.1"/>
    </source>
</evidence>
<dbReference type="Pfam" id="PF01047">
    <property type="entry name" value="MarR"/>
    <property type="match status" value="1"/>
</dbReference>
<dbReference type="PROSITE" id="PS01117">
    <property type="entry name" value="HTH_MARR_1"/>
    <property type="match status" value="1"/>
</dbReference>
<accession>A0ABT7QVP7</accession>
<evidence type="ECO:0000256" key="2">
    <source>
        <dbReference type="ARBA" id="ARBA00023125"/>
    </source>
</evidence>
<keyword evidence="3" id="KW-0804">Transcription</keyword>
<dbReference type="SMART" id="SM00347">
    <property type="entry name" value="HTH_MARR"/>
    <property type="match status" value="1"/>
</dbReference>
<dbReference type="RefSeq" id="WP_289412191.1">
    <property type="nucleotide sequence ID" value="NZ_JAQIBD010000001.1"/>
</dbReference>
<dbReference type="Gene3D" id="1.10.10.10">
    <property type="entry name" value="Winged helix-like DNA-binding domain superfamily/Winged helix DNA-binding domain"/>
    <property type="match status" value="1"/>
</dbReference>
<reference evidence="5" key="1">
    <citation type="submission" date="2023-01" db="EMBL/GenBank/DDBJ databases">
        <title>Sulfurovum sp. zt1-1 genome assembly.</title>
        <authorList>
            <person name="Wang J."/>
        </authorList>
    </citation>
    <scope>NUCLEOTIDE SEQUENCE</scope>
    <source>
        <strain evidence="5">Zt1-1</strain>
    </source>
</reference>
<dbReference type="InterPro" id="IPR036390">
    <property type="entry name" value="WH_DNA-bd_sf"/>
</dbReference>
<protein>
    <submittedName>
        <fullName evidence="5">MarR family transcriptional regulator</fullName>
    </submittedName>
</protein>
<evidence type="ECO:0000259" key="4">
    <source>
        <dbReference type="PROSITE" id="PS50995"/>
    </source>
</evidence>
<evidence type="ECO:0000313" key="6">
    <source>
        <dbReference type="Proteomes" id="UP001169069"/>
    </source>
</evidence>
<keyword evidence="2" id="KW-0238">DNA-binding</keyword>
<dbReference type="Proteomes" id="UP001169069">
    <property type="component" value="Unassembled WGS sequence"/>
</dbReference>
<keyword evidence="6" id="KW-1185">Reference proteome</keyword>
<dbReference type="PANTHER" id="PTHR42756">
    <property type="entry name" value="TRANSCRIPTIONAL REGULATOR, MARR"/>
    <property type="match status" value="1"/>
</dbReference>
<comment type="caution">
    <text evidence="5">The sequence shown here is derived from an EMBL/GenBank/DDBJ whole genome shotgun (WGS) entry which is preliminary data.</text>
</comment>
<feature type="domain" description="HTH marR-type" evidence="4">
    <location>
        <begin position="6"/>
        <end position="138"/>
    </location>
</feature>
<gene>
    <name evidence="5" type="ORF">PGH07_01840</name>
</gene>
<dbReference type="PANTHER" id="PTHR42756:SF1">
    <property type="entry name" value="TRANSCRIPTIONAL REPRESSOR OF EMRAB OPERON"/>
    <property type="match status" value="1"/>
</dbReference>
<dbReference type="InterPro" id="IPR036388">
    <property type="entry name" value="WH-like_DNA-bd_sf"/>
</dbReference>
<dbReference type="PRINTS" id="PR00598">
    <property type="entry name" value="HTHMARR"/>
</dbReference>